<dbReference type="CDD" id="cd07383">
    <property type="entry name" value="MPP_Dcr2"/>
    <property type="match status" value="1"/>
</dbReference>
<dbReference type="OMA" id="HVNDYCS"/>
<dbReference type="Pfam" id="PF00149">
    <property type="entry name" value="Metallophos"/>
    <property type="match status" value="1"/>
</dbReference>
<feature type="transmembrane region" description="Helical" evidence="1">
    <location>
        <begin position="9"/>
        <end position="26"/>
    </location>
</feature>
<dbReference type="SUPFAM" id="SSF56300">
    <property type="entry name" value="Metallo-dependent phosphatases"/>
    <property type="match status" value="1"/>
</dbReference>
<feature type="domain" description="Calcineurin-like phosphoesterase" evidence="2">
    <location>
        <begin position="213"/>
        <end position="471"/>
    </location>
</feature>
<dbReference type="GO" id="GO:0005737">
    <property type="term" value="C:cytoplasm"/>
    <property type="evidence" value="ECO:0007669"/>
    <property type="project" value="TreeGrafter"/>
</dbReference>
<dbReference type="InterPro" id="IPR004843">
    <property type="entry name" value="Calcineurin-like_PHP"/>
</dbReference>
<name>U4L185_PYROM</name>
<dbReference type="GO" id="GO:0004721">
    <property type="term" value="F:phosphoprotein phosphatase activity"/>
    <property type="evidence" value="ECO:0007669"/>
    <property type="project" value="TreeGrafter"/>
</dbReference>
<reference evidence="3 4" key="1">
    <citation type="journal article" date="2013" name="PLoS Genet.">
        <title>The genome and development-dependent transcriptomes of Pyronema confluens: a window into fungal evolution.</title>
        <authorList>
            <person name="Traeger S."/>
            <person name="Altegoer F."/>
            <person name="Freitag M."/>
            <person name="Gabaldon T."/>
            <person name="Kempken F."/>
            <person name="Kumar A."/>
            <person name="Marcet-Houben M."/>
            <person name="Poggeler S."/>
            <person name="Stajich J.E."/>
            <person name="Nowrousian M."/>
        </authorList>
    </citation>
    <scope>NUCLEOTIDE SEQUENCE [LARGE SCALE GENOMIC DNA]</scope>
    <source>
        <strain evidence="4">CBS 100304</strain>
        <tissue evidence="3">Vegetative mycelium</tissue>
    </source>
</reference>
<dbReference type="Proteomes" id="UP000018144">
    <property type="component" value="Unassembled WGS sequence"/>
</dbReference>
<keyword evidence="4" id="KW-1185">Reference proteome</keyword>
<sequence length="549" mass="62024">MSRRIIRTFIKVTLLSCFVGGFLYILDTRYSVLPNRVHSGIHYLLPEHHPDTVITDINYQQCTRLSSCSVDEAAGWARIEKDVFLGSAWWNHGFITIQRKGEKEFTPEKGDKVIVDIRVSRIRPEAEEGAGDKTVEWESRGNNIWIKRQDKLIDAAVTAVDVLFGPDAVEVREGWQLKEGIIPAGLNPRLTIRRGEPITPKKPHIQMNKNHNLKIIQVSDLHLSTGVGKCRDPQPPETADGCEADPRTIDFLRKMLDEEKPDIAVLTGDQINGDTAPDIQTALFKFAEPFISRKIPFATILGNHDDEGPMTRKQIMELTASLPYSISQVGPDMGPMKKDSHGREIYEGGAGNYLIEVMAHNREHSAITLYFLDTHSYSLDENVDGYDHIKPYQIEWFKESAKSLKEAHNKYSFIHLNLAFIHIPLPEYRLENVPIVGERRERVMAPAFNSGFKEALVDAGVMAVSAGHDHANDYCLLDGLWMCYAGGSGFGGYGGYKGYNRRIRMWEIDGDAAIIKTWKRVEWDRQGRYGRLDEQIVVRGAKIQPAPSK</sequence>
<dbReference type="AlphaFoldDB" id="U4L185"/>
<dbReference type="PANTHER" id="PTHR32440">
    <property type="entry name" value="PHOSPHATASE DCR2-RELATED-RELATED"/>
    <property type="match status" value="1"/>
</dbReference>
<keyword evidence="1" id="KW-1133">Transmembrane helix</keyword>
<dbReference type="PANTHER" id="PTHR32440:SF0">
    <property type="entry name" value="PHOSPHATASE DCR2-RELATED"/>
    <property type="match status" value="1"/>
</dbReference>
<keyword evidence="1" id="KW-0812">Transmembrane</keyword>
<dbReference type="InterPro" id="IPR029052">
    <property type="entry name" value="Metallo-depent_PP-like"/>
</dbReference>
<dbReference type="eggNOG" id="KOG1432">
    <property type="taxonomic scope" value="Eukaryota"/>
</dbReference>
<evidence type="ECO:0000313" key="3">
    <source>
        <dbReference type="EMBL" id="CCX08877.1"/>
    </source>
</evidence>
<protein>
    <submittedName>
        <fullName evidence="3">Similar to Phosphatase DCR2 acc. no. Q05924</fullName>
    </submittedName>
</protein>
<proteinExistence type="predicted"/>
<accession>U4L185</accession>
<gene>
    <name evidence="3" type="ORF">PCON_08470</name>
</gene>
<evidence type="ECO:0000256" key="1">
    <source>
        <dbReference type="SAM" id="Phobius"/>
    </source>
</evidence>
<evidence type="ECO:0000313" key="4">
    <source>
        <dbReference type="Proteomes" id="UP000018144"/>
    </source>
</evidence>
<dbReference type="OrthoDB" id="783096at2759"/>
<dbReference type="Gene3D" id="3.60.21.10">
    <property type="match status" value="1"/>
</dbReference>
<dbReference type="STRING" id="1076935.U4L185"/>
<organism evidence="3 4">
    <name type="scientific">Pyronema omphalodes (strain CBS 100304)</name>
    <name type="common">Pyronema confluens</name>
    <dbReference type="NCBI Taxonomy" id="1076935"/>
    <lineage>
        <taxon>Eukaryota</taxon>
        <taxon>Fungi</taxon>
        <taxon>Dikarya</taxon>
        <taxon>Ascomycota</taxon>
        <taxon>Pezizomycotina</taxon>
        <taxon>Pezizomycetes</taxon>
        <taxon>Pezizales</taxon>
        <taxon>Pyronemataceae</taxon>
        <taxon>Pyronema</taxon>
    </lineage>
</organism>
<dbReference type="EMBL" id="HF935434">
    <property type="protein sequence ID" value="CCX08877.1"/>
    <property type="molecule type" value="Genomic_DNA"/>
</dbReference>
<evidence type="ECO:0000259" key="2">
    <source>
        <dbReference type="Pfam" id="PF00149"/>
    </source>
</evidence>
<keyword evidence="1" id="KW-0472">Membrane</keyword>